<comment type="function">
    <text evidence="5">Member of a network of 50S ribosomal subunit biogenesis factors which assembles along the 30S-50S interface, preventing incorrect 23S rRNA structures from forming. Promotes peptidyl transferase center (PTC) maturation.</text>
</comment>
<proteinExistence type="inferred from homology"/>
<keyword evidence="2 5" id="KW-0690">Ribosome biogenesis</keyword>
<dbReference type="PANTHER" id="PTHR38101:SF1">
    <property type="entry name" value="UPF0307 PROTEIN YJGA"/>
    <property type="match status" value="1"/>
</dbReference>
<evidence type="ECO:0000256" key="3">
    <source>
        <dbReference type="ARBA" id="ARBA00022730"/>
    </source>
</evidence>
<dbReference type="HAMAP" id="MF_00765">
    <property type="entry name" value="DarP"/>
    <property type="match status" value="1"/>
</dbReference>
<evidence type="ECO:0000256" key="5">
    <source>
        <dbReference type="HAMAP-Rule" id="MF_00765"/>
    </source>
</evidence>
<feature type="compositionally biased region" description="Acidic residues" evidence="6">
    <location>
        <begin position="1"/>
        <end position="18"/>
    </location>
</feature>
<dbReference type="GO" id="GO:0005829">
    <property type="term" value="C:cytosol"/>
    <property type="evidence" value="ECO:0007669"/>
    <property type="project" value="TreeGrafter"/>
</dbReference>
<dbReference type="PANTHER" id="PTHR38101">
    <property type="entry name" value="UPF0307 PROTEIN YJGA"/>
    <property type="match status" value="1"/>
</dbReference>
<dbReference type="InterPro" id="IPR023153">
    <property type="entry name" value="DarP_sf"/>
</dbReference>
<dbReference type="EMBL" id="LDUG01000002">
    <property type="protein sequence ID" value="KVW99747.1"/>
    <property type="molecule type" value="Genomic_DNA"/>
</dbReference>
<dbReference type="RefSeq" id="WP_059750974.1">
    <property type="nucleotide sequence ID" value="NZ_LDUG01000002.1"/>
</dbReference>
<dbReference type="AlphaFoldDB" id="A0A106BW59"/>
<protein>
    <recommendedName>
        <fullName evidence="5">Dual-action ribosomal maturation protein DarP</fullName>
    </recommendedName>
    <alternativeName>
        <fullName evidence="5">Large ribosomal subunit assembly factor DarP</fullName>
    </alternativeName>
</protein>
<evidence type="ECO:0000313" key="8">
    <source>
        <dbReference type="Proteomes" id="UP000064243"/>
    </source>
</evidence>
<dbReference type="OrthoDB" id="5293604at2"/>
<keyword evidence="4 5" id="KW-0694">RNA-binding</keyword>
<evidence type="ECO:0000256" key="6">
    <source>
        <dbReference type="SAM" id="MobiDB-lite"/>
    </source>
</evidence>
<gene>
    <name evidence="5" type="primary">darP</name>
    <name evidence="7" type="ORF">ABW22_00255</name>
</gene>
<dbReference type="PATRIC" id="fig|36861.3.peg.1078"/>
<keyword evidence="1 5" id="KW-0963">Cytoplasm</keyword>
<dbReference type="GO" id="GO:0043022">
    <property type="term" value="F:ribosome binding"/>
    <property type="evidence" value="ECO:0007669"/>
    <property type="project" value="UniProtKB-UniRule"/>
</dbReference>
<dbReference type="NCBIfam" id="NF003593">
    <property type="entry name" value="PRK05255.1-1"/>
    <property type="match status" value="1"/>
</dbReference>
<keyword evidence="3 5" id="KW-0699">rRNA-binding</keyword>
<dbReference type="Pfam" id="PF04751">
    <property type="entry name" value="DarP"/>
    <property type="match status" value="1"/>
</dbReference>
<dbReference type="Gene3D" id="1.10.60.30">
    <property type="entry name" value="PSPTO4464-like domains"/>
    <property type="match status" value="2"/>
</dbReference>
<dbReference type="STRING" id="1123392.GCA_000376425_01765"/>
<evidence type="ECO:0000313" key="7">
    <source>
        <dbReference type="EMBL" id="KVW99747.1"/>
    </source>
</evidence>
<evidence type="ECO:0000256" key="4">
    <source>
        <dbReference type="ARBA" id="ARBA00022884"/>
    </source>
</evidence>
<comment type="subcellular location">
    <subcellularLocation>
        <location evidence="5">Cytoplasm</location>
    </subcellularLocation>
    <text evidence="5">Associates with late stage pre-50S ribosomal subunits.</text>
</comment>
<dbReference type="GO" id="GO:0019843">
    <property type="term" value="F:rRNA binding"/>
    <property type="evidence" value="ECO:0007669"/>
    <property type="project" value="UniProtKB-UniRule"/>
</dbReference>
<dbReference type="Proteomes" id="UP000064243">
    <property type="component" value="Unassembled WGS sequence"/>
</dbReference>
<comment type="similarity">
    <text evidence="5">Belongs to the DarP family.</text>
</comment>
<dbReference type="GO" id="GO:1902626">
    <property type="term" value="P:assembly of large subunit precursor of preribosome"/>
    <property type="evidence" value="ECO:0007669"/>
    <property type="project" value="UniProtKB-UniRule"/>
</dbReference>
<dbReference type="SUPFAM" id="SSF158710">
    <property type="entry name" value="PSPTO4464-like"/>
    <property type="match status" value="1"/>
</dbReference>
<dbReference type="InterPro" id="IPR006839">
    <property type="entry name" value="DarP"/>
</dbReference>
<dbReference type="CDD" id="cd16331">
    <property type="entry name" value="YjgA-like"/>
    <property type="match status" value="1"/>
</dbReference>
<dbReference type="PIRSF" id="PIRSF016183">
    <property type="entry name" value="UCP016183"/>
    <property type="match status" value="1"/>
</dbReference>
<organism evidence="7 8">
    <name type="scientific">Thiobacillus denitrificans</name>
    <dbReference type="NCBI Taxonomy" id="36861"/>
    <lineage>
        <taxon>Bacteria</taxon>
        <taxon>Pseudomonadati</taxon>
        <taxon>Pseudomonadota</taxon>
        <taxon>Betaproteobacteria</taxon>
        <taxon>Nitrosomonadales</taxon>
        <taxon>Thiobacillaceae</taxon>
        <taxon>Thiobacillus</taxon>
    </lineage>
</organism>
<reference evidence="7 8" key="1">
    <citation type="journal article" date="2015" name="Appl. Environ. Microbiol.">
        <title>Aerobic and Anaerobic Thiosulfate Oxidation by a Cold-Adapted, Subglacial Chemoautotroph.</title>
        <authorList>
            <person name="Harrold Z.R."/>
            <person name="Skidmore M.L."/>
            <person name="Hamilton T.L."/>
            <person name="Desch L."/>
            <person name="Amada K."/>
            <person name="van Gelder W."/>
            <person name="Glover K."/>
            <person name="Roden E.E."/>
            <person name="Boyd E.S."/>
        </authorList>
    </citation>
    <scope>NUCLEOTIDE SEQUENCE [LARGE SCALE GENOMIC DNA]</scope>
    <source>
        <strain evidence="7 8">RG</strain>
    </source>
</reference>
<keyword evidence="8" id="KW-1185">Reference proteome</keyword>
<evidence type="ECO:0000256" key="2">
    <source>
        <dbReference type="ARBA" id="ARBA00022517"/>
    </source>
</evidence>
<accession>A0A106BW59</accession>
<name>A0A106BW59_THIDE</name>
<comment type="caution">
    <text evidence="7">The sequence shown here is derived from an EMBL/GenBank/DDBJ whole genome shotgun (WGS) entry which is preliminary data.</text>
</comment>
<feature type="region of interest" description="Disordered" evidence="6">
    <location>
        <begin position="1"/>
        <end position="29"/>
    </location>
</feature>
<evidence type="ECO:0000256" key="1">
    <source>
        <dbReference type="ARBA" id="ARBA00022490"/>
    </source>
</evidence>
<sequence>MRLIDPDAELEFDPDDVYDGPSRSQKKREVEALQDLGAQLVELPDAQFKRIELPEDLRAAVAACRKITQNGALRRQKQYIGKLMRGVDPAPIQAQLDAFNGVSAAETAKLHQAEKWREKLIADNEALTLFLNKYPDTDATHLRQVIRNARDEAARNKPPKAFREIFRVIREAMQKTD</sequence>